<protein>
    <submittedName>
        <fullName evidence="1">Uncharacterized protein</fullName>
    </submittedName>
</protein>
<keyword evidence="2" id="KW-1185">Reference proteome</keyword>
<evidence type="ECO:0000313" key="1">
    <source>
        <dbReference type="EMBL" id="GMH19534.1"/>
    </source>
</evidence>
<dbReference type="PROSITE" id="PS51257">
    <property type="entry name" value="PROKAR_LIPOPROTEIN"/>
    <property type="match status" value="1"/>
</dbReference>
<name>A0AAD3SZD7_NEPGR</name>
<proteinExistence type="predicted"/>
<comment type="caution">
    <text evidence="1">The sequence shown here is derived from an EMBL/GenBank/DDBJ whole genome shotgun (WGS) entry which is preliminary data.</text>
</comment>
<organism evidence="1 2">
    <name type="scientific">Nepenthes gracilis</name>
    <name type="common">Slender pitcher plant</name>
    <dbReference type="NCBI Taxonomy" id="150966"/>
    <lineage>
        <taxon>Eukaryota</taxon>
        <taxon>Viridiplantae</taxon>
        <taxon>Streptophyta</taxon>
        <taxon>Embryophyta</taxon>
        <taxon>Tracheophyta</taxon>
        <taxon>Spermatophyta</taxon>
        <taxon>Magnoliopsida</taxon>
        <taxon>eudicotyledons</taxon>
        <taxon>Gunneridae</taxon>
        <taxon>Pentapetalae</taxon>
        <taxon>Caryophyllales</taxon>
        <taxon>Nepenthaceae</taxon>
        <taxon>Nepenthes</taxon>
    </lineage>
</organism>
<sequence>MLKNQLYLSFKYTGYKIRVLFCSTSASGSSLSCKDRGTVEEGSPRPRLHGKVDLATFTVSTDYADGSMLIQWDLQVTTDTFQVDYFPKSC</sequence>
<dbReference type="Proteomes" id="UP001279734">
    <property type="component" value="Unassembled WGS sequence"/>
</dbReference>
<reference evidence="1" key="1">
    <citation type="submission" date="2023-05" db="EMBL/GenBank/DDBJ databases">
        <title>Nepenthes gracilis genome sequencing.</title>
        <authorList>
            <person name="Fukushima K."/>
        </authorList>
    </citation>
    <scope>NUCLEOTIDE SEQUENCE</scope>
    <source>
        <strain evidence="1">SING2019-196</strain>
    </source>
</reference>
<evidence type="ECO:0000313" key="2">
    <source>
        <dbReference type="Proteomes" id="UP001279734"/>
    </source>
</evidence>
<dbReference type="EMBL" id="BSYO01000020">
    <property type="protein sequence ID" value="GMH19534.1"/>
    <property type="molecule type" value="Genomic_DNA"/>
</dbReference>
<dbReference type="AlphaFoldDB" id="A0AAD3SZD7"/>
<accession>A0AAD3SZD7</accession>
<gene>
    <name evidence="1" type="ORF">Nepgr_021375</name>
</gene>